<dbReference type="InterPro" id="IPR005123">
    <property type="entry name" value="Oxoglu/Fe-dep_dioxygenase_dom"/>
</dbReference>
<dbReference type="GO" id="GO:0046872">
    <property type="term" value="F:metal ion binding"/>
    <property type="evidence" value="ECO:0007669"/>
    <property type="project" value="UniProtKB-KW"/>
</dbReference>
<evidence type="ECO:0000256" key="1">
    <source>
        <dbReference type="RuleBase" id="RU003682"/>
    </source>
</evidence>
<dbReference type="EMBL" id="BT137950">
    <property type="protein sequence ID" value="AFK37745.1"/>
    <property type="molecule type" value="mRNA"/>
</dbReference>
<keyword evidence="1" id="KW-0479">Metal-binding</keyword>
<dbReference type="PROSITE" id="PS51471">
    <property type="entry name" value="FE2OG_OXY"/>
    <property type="match status" value="1"/>
</dbReference>
<reference evidence="3" key="1">
    <citation type="submission" date="2012-05" db="EMBL/GenBank/DDBJ databases">
        <authorList>
            <person name="Krishnakumar V."/>
            <person name="Cheung F."/>
            <person name="Xiao Y."/>
            <person name="Chan A."/>
            <person name="Moskal W.A."/>
            <person name="Town C.D."/>
        </authorList>
    </citation>
    <scope>NUCLEOTIDE SEQUENCE</scope>
</reference>
<comment type="similarity">
    <text evidence="1">Belongs to the iron/ascorbate-dependent oxidoreductase family.</text>
</comment>
<name>I3SBV3_LOTJA</name>
<dbReference type="SUPFAM" id="SSF51197">
    <property type="entry name" value="Clavaminate synthase-like"/>
    <property type="match status" value="1"/>
</dbReference>
<evidence type="ECO:0000313" key="3">
    <source>
        <dbReference type="EMBL" id="AFK37745.1"/>
    </source>
</evidence>
<evidence type="ECO:0000259" key="2">
    <source>
        <dbReference type="PROSITE" id="PS51471"/>
    </source>
</evidence>
<dbReference type="Pfam" id="PF03171">
    <property type="entry name" value="2OG-FeII_Oxy"/>
    <property type="match status" value="1"/>
</dbReference>
<feature type="domain" description="Fe2OG dioxygenase" evidence="2">
    <location>
        <begin position="48"/>
        <end position="152"/>
    </location>
</feature>
<dbReference type="InterPro" id="IPR044861">
    <property type="entry name" value="IPNS-like_FE2OG_OXY"/>
</dbReference>
<protein>
    <recommendedName>
        <fullName evidence="2">Fe2OG dioxygenase domain-containing protein</fullName>
    </recommendedName>
</protein>
<dbReference type="GO" id="GO:0016491">
    <property type="term" value="F:oxidoreductase activity"/>
    <property type="evidence" value="ECO:0007669"/>
    <property type="project" value="UniProtKB-KW"/>
</dbReference>
<keyword evidence="1" id="KW-0408">Iron</keyword>
<dbReference type="InterPro" id="IPR027443">
    <property type="entry name" value="IPNS-like_sf"/>
</dbReference>
<keyword evidence="1" id="KW-0560">Oxidoreductase</keyword>
<accession>I3SBV3</accession>
<dbReference type="Gene3D" id="2.60.120.330">
    <property type="entry name" value="B-lactam Antibiotic, Isopenicillin N Synthase, Chain"/>
    <property type="match status" value="1"/>
</dbReference>
<sequence>MWREGNSHFCEWMNEYAKLLGELDRMTKRMVFESYGVDMERCDCFIESSNYLLRCLKYRAPQMDEEIFGLQSHTDLTLISVVHQLNNLNGLEIKLKDGEWTGVDASPSMFVVMAGDALNVWSNGKIRPCEHRVIMNAKQTRYSTGLFSFYSKVMEIPEELVNEQHPLRYKPTFGHYDYLSFLDKEKIKEFYPRIQAYCGI</sequence>
<organism evidence="3">
    <name type="scientific">Lotus japonicus</name>
    <name type="common">Lotus corniculatus var. japonicus</name>
    <dbReference type="NCBI Taxonomy" id="34305"/>
    <lineage>
        <taxon>Eukaryota</taxon>
        <taxon>Viridiplantae</taxon>
        <taxon>Streptophyta</taxon>
        <taxon>Embryophyta</taxon>
        <taxon>Tracheophyta</taxon>
        <taxon>Spermatophyta</taxon>
        <taxon>Magnoliopsida</taxon>
        <taxon>eudicotyledons</taxon>
        <taxon>Gunneridae</taxon>
        <taxon>Pentapetalae</taxon>
        <taxon>rosids</taxon>
        <taxon>fabids</taxon>
        <taxon>Fabales</taxon>
        <taxon>Fabaceae</taxon>
        <taxon>Papilionoideae</taxon>
        <taxon>50 kb inversion clade</taxon>
        <taxon>NPAAA clade</taxon>
        <taxon>Hologalegina</taxon>
        <taxon>robinioid clade</taxon>
        <taxon>Loteae</taxon>
        <taxon>Lotus</taxon>
    </lineage>
</organism>
<proteinExistence type="evidence at transcript level"/>
<dbReference type="InterPro" id="IPR050231">
    <property type="entry name" value="Iron_ascorbate_oxido_reductase"/>
</dbReference>
<dbReference type="PANTHER" id="PTHR47990">
    <property type="entry name" value="2-OXOGLUTARATE (2OG) AND FE(II)-DEPENDENT OXYGENASE SUPERFAMILY PROTEIN-RELATED"/>
    <property type="match status" value="1"/>
</dbReference>
<dbReference type="AlphaFoldDB" id="I3SBV3"/>